<dbReference type="SUPFAM" id="SSF53850">
    <property type="entry name" value="Periplasmic binding protein-like II"/>
    <property type="match status" value="1"/>
</dbReference>
<feature type="compositionally biased region" description="Basic and acidic residues" evidence="5">
    <location>
        <begin position="312"/>
        <end position="323"/>
    </location>
</feature>
<keyword evidence="2" id="KW-0805">Transcription regulation</keyword>
<dbReference type="PROSITE" id="PS50931">
    <property type="entry name" value="HTH_LYSR"/>
    <property type="match status" value="1"/>
</dbReference>
<dbReference type="InterPro" id="IPR050950">
    <property type="entry name" value="HTH-type_LysR_regulators"/>
</dbReference>
<dbReference type="InterPro" id="IPR036388">
    <property type="entry name" value="WH-like_DNA-bd_sf"/>
</dbReference>
<dbReference type="EMBL" id="JAATEM010000026">
    <property type="protein sequence ID" value="NJP52481.1"/>
    <property type="molecule type" value="Genomic_DNA"/>
</dbReference>
<gene>
    <name evidence="7" type="ORF">HCJ93_21075</name>
</gene>
<dbReference type="InterPro" id="IPR036390">
    <property type="entry name" value="WH_DNA-bd_sf"/>
</dbReference>
<organism evidence="7 8">
    <name type="scientific">Streptomyces composti</name>
    <dbReference type="NCBI Taxonomy" id="2720025"/>
    <lineage>
        <taxon>Bacteria</taxon>
        <taxon>Bacillati</taxon>
        <taxon>Actinomycetota</taxon>
        <taxon>Actinomycetes</taxon>
        <taxon>Kitasatosporales</taxon>
        <taxon>Streptomycetaceae</taxon>
        <taxon>Streptomyces</taxon>
    </lineage>
</organism>
<dbReference type="RefSeq" id="WP_167997332.1">
    <property type="nucleotide sequence ID" value="NZ_JAATEM010000026.1"/>
</dbReference>
<comment type="caution">
    <text evidence="7">The sequence shown here is derived from an EMBL/GenBank/DDBJ whole genome shotgun (WGS) entry which is preliminary data.</text>
</comment>
<dbReference type="Gene3D" id="1.10.10.10">
    <property type="entry name" value="Winged helix-like DNA-binding domain superfamily/Winged helix DNA-binding domain"/>
    <property type="match status" value="1"/>
</dbReference>
<dbReference type="Pfam" id="PF03466">
    <property type="entry name" value="LysR_substrate"/>
    <property type="match status" value="1"/>
</dbReference>
<evidence type="ECO:0000259" key="6">
    <source>
        <dbReference type="PROSITE" id="PS50931"/>
    </source>
</evidence>
<dbReference type="PRINTS" id="PR00039">
    <property type="entry name" value="HTHLYSR"/>
</dbReference>
<keyword evidence="4" id="KW-0804">Transcription</keyword>
<evidence type="ECO:0000313" key="8">
    <source>
        <dbReference type="Proteomes" id="UP000730591"/>
    </source>
</evidence>
<accession>A0ABX1ADE4</accession>
<dbReference type="PANTHER" id="PTHR30419:SF31">
    <property type="entry name" value="BLR3139 PROTEIN"/>
    <property type="match status" value="1"/>
</dbReference>
<evidence type="ECO:0000256" key="4">
    <source>
        <dbReference type="ARBA" id="ARBA00023163"/>
    </source>
</evidence>
<feature type="compositionally biased region" description="Low complexity" evidence="5">
    <location>
        <begin position="326"/>
        <end position="340"/>
    </location>
</feature>
<evidence type="ECO:0000313" key="7">
    <source>
        <dbReference type="EMBL" id="NJP52481.1"/>
    </source>
</evidence>
<feature type="region of interest" description="Disordered" evidence="5">
    <location>
        <begin position="293"/>
        <end position="340"/>
    </location>
</feature>
<evidence type="ECO:0000256" key="5">
    <source>
        <dbReference type="SAM" id="MobiDB-lite"/>
    </source>
</evidence>
<keyword evidence="3" id="KW-0238">DNA-binding</keyword>
<dbReference type="Proteomes" id="UP000730591">
    <property type="component" value="Unassembled WGS sequence"/>
</dbReference>
<dbReference type="PANTHER" id="PTHR30419">
    <property type="entry name" value="HTH-TYPE TRANSCRIPTIONAL REGULATOR YBHD"/>
    <property type="match status" value="1"/>
</dbReference>
<evidence type="ECO:0000256" key="2">
    <source>
        <dbReference type="ARBA" id="ARBA00023015"/>
    </source>
</evidence>
<protein>
    <submittedName>
        <fullName evidence="7">LysR family transcriptional regulator</fullName>
    </submittedName>
</protein>
<dbReference type="Gene3D" id="3.40.190.290">
    <property type="match status" value="1"/>
</dbReference>
<dbReference type="SUPFAM" id="SSF46785">
    <property type="entry name" value="Winged helix' DNA-binding domain"/>
    <property type="match status" value="1"/>
</dbReference>
<proteinExistence type="inferred from homology"/>
<feature type="domain" description="HTH lysR-type" evidence="6">
    <location>
        <begin position="1"/>
        <end position="58"/>
    </location>
</feature>
<dbReference type="InterPro" id="IPR005119">
    <property type="entry name" value="LysR_subst-bd"/>
</dbReference>
<name>A0ABX1ADE4_9ACTN</name>
<sequence>MEIRQLRHFMAVVDEGGFTAAARAELIVQSALSASIRNLERELGADLFDRTGRRVVLTEAGRALVPQARALLAGAQAARQAVAAVTGLERGRVAIGTIQTLTSVDLPAELAAFHSAFPGIQVSVRDATVDELTDALRAGELDLAYLAPDARELPEGLTVHATWHEELVLITAPGHRLAGAGRVRISDLAEEPFVDFRAGTGLETAVRRLAAHCGLRRRITCDVTQAGLLVELVRAGIGVAFVPRPIGERAGLPCVTVRQPEPGRTVVLAGRGARPRNPAAAALLDHLMASSAGHLDTPVDDPADGPAGRLTRAAEARPARLRDAVPAAAGRRGGRRPAAG</sequence>
<dbReference type="Pfam" id="PF00126">
    <property type="entry name" value="HTH_1"/>
    <property type="match status" value="1"/>
</dbReference>
<comment type="similarity">
    <text evidence="1">Belongs to the LysR transcriptional regulatory family.</text>
</comment>
<evidence type="ECO:0000256" key="3">
    <source>
        <dbReference type="ARBA" id="ARBA00023125"/>
    </source>
</evidence>
<reference evidence="7 8" key="1">
    <citation type="submission" date="2020-03" db="EMBL/GenBank/DDBJ databases">
        <title>WGS of actinomycetes isolated from Thailand.</title>
        <authorList>
            <person name="Thawai C."/>
        </authorList>
    </citation>
    <scope>NUCLEOTIDE SEQUENCE [LARGE SCALE GENOMIC DNA]</scope>
    <source>
        <strain evidence="7 8">SBST2-5</strain>
    </source>
</reference>
<keyword evidence="8" id="KW-1185">Reference proteome</keyword>
<evidence type="ECO:0000256" key="1">
    <source>
        <dbReference type="ARBA" id="ARBA00009437"/>
    </source>
</evidence>
<dbReference type="InterPro" id="IPR000847">
    <property type="entry name" value="LysR_HTH_N"/>
</dbReference>